<dbReference type="EMBL" id="QGMH01000027">
    <property type="protein sequence ID" value="TVY28680.1"/>
    <property type="molecule type" value="Genomic_DNA"/>
</dbReference>
<proteinExistence type="predicted"/>
<dbReference type="SMART" id="SM00020">
    <property type="entry name" value="Tryp_SPc"/>
    <property type="match status" value="1"/>
</dbReference>
<keyword evidence="3 5" id="KW-0720">Serine protease</keyword>
<reference evidence="8 9" key="1">
    <citation type="submission" date="2018-05" db="EMBL/GenBank/DDBJ databases">
        <title>Genome sequencing and assembly of the regulated plant pathogen Lachnellula willkommii and related sister species for the development of diagnostic species identification markers.</title>
        <authorList>
            <person name="Giroux E."/>
            <person name="Bilodeau G."/>
        </authorList>
    </citation>
    <scope>NUCLEOTIDE SEQUENCE [LARGE SCALE GENOMIC DNA]</scope>
    <source>
        <strain evidence="8 9">CBS 185.66</strain>
    </source>
</reference>
<evidence type="ECO:0000313" key="8">
    <source>
        <dbReference type="EMBL" id="TVY28680.1"/>
    </source>
</evidence>
<dbReference type="PROSITE" id="PS00134">
    <property type="entry name" value="TRYPSIN_HIS"/>
    <property type="match status" value="1"/>
</dbReference>
<dbReference type="PRINTS" id="PR00722">
    <property type="entry name" value="CHYMOTRYPSIN"/>
</dbReference>
<gene>
    <name evidence="8" type="primary">TRYP</name>
    <name evidence="8" type="ORF">LHYA1_G002433</name>
</gene>
<dbReference type="SUPFAM" id="SSF50494">
    <property type="entry name" value="Trypsin-like serine proteases"/>
    <property type="match status" value="1"/>
</dbReference>
<dbReference type="InterPro" id="IPR018114">
    <property type="entry name" value="TRYPSIN_HIS"/>
</dbReference>
<evidence type="ECO:0000256" key="3">
    <source>
        <dbReference type="ARBA" id="ARBA00022825"/>
    </source>
</evidence>
<dbReference type="InterPro" id="IPR001254">
    <property type="entry name" value="Trypsin_dom"/>
</dbReference>
<keyword evidence="6" id="KW-0732">Signal</keyword>
<keyword evidence="1 5" id="KW-0645">Protease</keyword>
<comment type="caution">
    <text evidence="8">The sequence shown here is derived from an EMBL/GenBank/DDBJ whole genome shotgun (WGS) entry which is preliminary data.</text>
</comment>
<dbReference type="Proteomes" id="UP000431533">
    <property type="component" value="Unassembled WGS sequence"/>
</dbReference>
<feature type="signal peptide" evidence="6">
    <location>
        <begin position="1"/>
        <end position="18"/>
    </location>
</feature>
<protein>
    <submittedName>
        <fullName evidence="8">Trypsin</fullName>
    </submittedName>
</protein>
<dbReference type="PROSITE" id="PS50240">
    <property type="entry name" value="TRYPSIN_DOM"/>
    <property type="match status" value="1"/>
</dbReference>
<dbReference type="OrthoDB" id="6380398at2759"/>
<evidence type="ECO:0000256" key="2">
    <source>
        <dbReference type="ARBA" id="ARBA00022801"/>
    </source>
</evidence>
<feature type="domain" description="Peptidase S1" evidence="7">
    <location>
        <begin position="34"/>
        <end position="263"/>
    </location>
</feature>
<dbReference type="InterPro" id="IPR009003">
    <property type="entry name" value="Peptidase_S1_PA"/>
</dbReference>
<evidence type="ECO:0000256" key="6">
    <source>
        <dbReference type="SAM" id="SignalP"/>
    </source>
</evidence>
<evidence type="ECO:0000256" key="1">
    <source>
        <dbReference type="ARBA" id="ARBA00022670"/>
    </source>
</evidence>
<dbReference type="InterPro" id="IPR043504">
    <property type="entry name" value="Peptidase_S1_PA_chymotrypsin"/>
</dbReference>
<name>A0A8H8R700_9HELO</name>
<evidence type="ECO:0000313" key="9">
    <source>
        <dbReference type="Proteomes" id="UP000431533"/>
    </source>
</evidence>
<accession>A0A8H8R700</accession>
<feature type="chain" id="PRO_5034244156" evidence="6">
    <location>
        <begin position="19"/>
        <end position="263"/>
    </location>
</feature>
<organism evidence="8 9">
    <name type="scientific">Lachnellula hyalina</name>
    <dbReference type="NCBI Taxonomy" id="1316788"/>
    <lineage>
        <taxon>Eukaryota</taxon>
        <taxon>Fungi</taxon>
        <taxon>Dikarya</taxon>
        <taxon>Ascomycota</taxon>
        <taxon>Pezizomycotina</taxon>
        <taxon>Leotiomycetes</taxon>
        <taxon>Helotiales</taxon>
        <taxon>Lachnaceae</taxon>
        <taxon>Lachnellula</taxon>
    </lineage>
</organism>
<evidence type="ECO:0000259" key="7">
    <source>
        <dbReference type="PROSITE" id="PS50240"/>
    </source>
</evidence>
<sequence>MAPALKLALAMLPALSMAAPAPALSGREGGGADIVGGTLATSGEFPYIVSLSQSGSHFCGGVLVNSKTVITAGHCSVDTSASSVKVRAGTLTWASGGTQVSVSSIIVNPDYTTNSDGVPDNDVSVWHLSTAIPTSSTIGYATLPAQGEDPATGSTLTVAGWGTTSESASSLPAALRKVDVPVISRASCQSEYGTADVTTNMFCAGLAAGGKDSCSGDSGGPIIDSTGVLVGLVSWGQGCAEAGYAGVYNRLGNYVDFVNDNLA</sequence>
<dbReference type="Gene3D" id="2.40.10.10">
    <property type="entry name" value="Trypsin-like serine proteases"/>
    <property type="match status" value="2"/>
</dbReference>
<evidence type="ECO:0000256" key="4">
    <source>
        <dbReference type="ARBA" id="ARBA00023157"/>
    </source>
</evidence>
<dbReference type="GO" id="GO:0006508">
    <property type="term" value="P:proteolysis"/>
    <property type="evidence" value="ECO:0007669"/>
    <property type="project" value="UniProtKB-KW"/>
</dbReference>
<dbReference type="GeneID" id="41982631"/>
<dbReference type="Pfam" id="PF00089">
    <property type="entry name" value="Trypsin"/>
    <property type="match status" value="1"/>
</dbReference>
<evidence type="ECO:0000256" key="5">
    <source>
        <dbReference type="RuleBase" id="RU363034"/>
    </source>
</evidence>
<keyword evidence="4" id="KW-1015">Disulfide bond</keyword>
<dbReference type="InterPro" id="IPR033116">
    <property type="entry name" value="TRYPSIN_SER"/>
</dbReference>
<dbReference type="PROSITE" id="PS00135">
    <property type="entry name" value="TRYPSIN_SER"/>
    <property type="match status" value="1"/>
</dbReference>
<keyword evidence="9" id="KW-1185">Reference proteome</keyword>
<dbReference type="AlphaFoldDB" id="A0A8H8R700"/>
<dbReference type="PANTHER" id="PTHR24252:SF7">
    <property type="entry name" value="HYALIN"/>
    <property type="match status" value="1"/>
</dbReference>
<dbReference type="GO" id="GO:0004252">
    <property type="term" value="F:serine-type endopeptidase activity"/>
    <property type="evidence" value="ECO:0007669"/>
    <property type="project" value="InterPro"/>
</dbReference>
<dbReference type="InterPro" id="IPR001314">
    <property type="entry name" value="Peptidase_S1A"/>
</dbReference>
<dbReference type="CDD" id="cd00190">
    <property type="entry name" value="Tryp_SPc"/>
    <property type="match status" value="1"/>
</dbReference>
<keyword evidence="2 5" id="KW-0378">Hydrolase</keyword>
<dbReference type="PANTHER" id="PTHR24252">
    <property type="entry name" value="ACROSIN-RELATED"/>
    <property type="match status" value="1"/>
</dbReference>
<dbReference type="FunFam" id="2.40.10.10:FF:000077">
    <property type="entry name" value="Predicted protein"/>
    <property type="match status" value="1"/>
</dbReference>
<dbReference type="RefSeq" id="XP_031007468.1">
    <property type="nucleotide sequence ID" value="XM_031147409.1"/>
</dbReference>